<protein>
    <submittedName>
        <fullName evidence="1">Uncharacterized protein</fullName>
    </submittedName>
</protein>
<sequence>MRTAKPALSAPLPIRFPAAQRQALEAHAERSCVSLGAAVRGLVARGLDPAPAEGGAAMAALVAAEHVLCLLQLIVPDGAAQSSDLAQAAAAAAERRLAGMVEAIAQEEGE</sequence>
<dbReference type="EMBL" id="JAEKNQ010000035">
    <property type="protein sequence ID" value="MBJ7603289.1"/>
    <property type="molecule type" value="Genomic_DNA"/>
</dbReference>
<proteinExistence type="predicted"/>
<dbReference type="Proteomes" id="UP000620075">
    <property type="component" value="Unassembled WGS sequence"/>
</dbReference>
<name>A0A934NDV4_9BACT</name>
<evidence type="ECO:0000313" key="1">
    <source>
        <dbReference type="EMBL" id="MBJ7603289.1"/>
    </source>
</evidence>
<accession>A0A934NDV4</accession>
<comment type="caution">
    <text evidence="1">The sequence shown here is derived from an EMBL/GenBank/DDBJ whole genome shotgun (WGS) entry which is preliminary data.</text>
</comment>
<dbReference type="RefSeq" id="WP_338179062.1">
    <property type="nucleotide sequence ID" value="NZ_JAEKNQ010000035.1"/>
</dbReference>
<gene>
    <name evidence="1" type="ORF">JF888_08900</name>
</gene>
<reference evidence="1 2" key="1">
    <citation type="submission" date="2020-10" db="EMBL/GenBank/DDBJ databases">
        <title>Ca. Dormibacterota MAGs.</title>
        <authorList>
            <person name="Montgomery K."/>
        </authorList>
    </citation>
    <scope>NUCLEOTIDE SEQUENCE [LARGE SCALE GENOMIC DNA]</scope>
    <source>
        <strain evidence="1">SC8811_S16_3</strain>
    </source>
</reference>
<organism evidence="1 2">
    <name type="scientific">Candidatus Dormiibacter inghamiae</name>
    <dbReference type="NCBI Taxonomy" id="3127013"/>
    <lineage>
        <taxon>Bacteria</taxon>
        <taxon>Bacillati</taxon>
        <taxon>Candidatus Dormiibacterota</taxon>
        <taxon>Candidatus Dormibacteria</taxon>
        <taxon>Candidatus Dormibacterales</taxon>
        <taxon>Candidatus Dormibacteraceae</taxon>
        <taxon>Candidatus Dormiibacter</taxon>
    </lineage>
</organism>
<evidence type="ECO:0000313" key="2">
    <source>
        <dbReference type="Proteomes" id="UP000620075"/>
    </source>
</evidence>
<dbReference type="AlphaFoldDB" id="A0A934NDV4"/>